<dbReference type="OrthoDB" id="9782219at2"/>
<dbReference type="Proteomes" id="UP000471147">
    <property type="component" value="Unassembled WGS sequence"/>
</dbReference>
<evidence type="ECO:0000256" key="3">
    <source>
        <dbReference type="ARBA" id="ARBA00023163"/>
    </source>
</evidence>
<dbReference type="RefSeq" id="WP_160353668.1">
    <property type="nucleotide sequence ID" value="NZ_SDWJ01000002.1"/>
</dbReference>
<evidence type="ECO:0000256" key="1">
    <source>
        <dbReference type="ARBA" id="ARBA00023015"/>
    </source>
</evidence>
<dbReference type="Gene3D" id="1.10.10.10">
    <property type="entry name" value="Winged helix-like DNA-binding domain superfamily/Winged helix DNA-binding domain"/>
    <property type="match status" value="1"/>
</dbReference>
<dbReference type="EMBL" id="SDWJ01000002">
    <property type="protein sequence ID" value="MVZ97670.1"/>
    <property type="molecule type" value="Genomic_DNA"/>
</dbReference>
<dbReference type="PROSITE" id="PS51118">
    <property type="entry name" value="HTH_HXLR"/>
    <property type="match status" value="1"/>
</dbReference>
<dbReference type="PANTHER" id="PTHR33204:SF18">
    <property type="entry name" value="TRANSCRIPTIONAL REGULATORY PROTEIN"/>
    <property type="match status" value="1"/>
</dbReference>
<evidence type="ECO:0000313" key="6">
    <source>
        <dbReference type="Proteomes" id="UP000471147"/>
    </source>
</evidence>
<accession>A0A6I4M0L0</accession>
<gene>
    <name evidence="5" type="ORF">EUU23_08115</name>
</gene>
<sequence>MGELRESLHDILECGLPTALEAMGERWSFMILRAAFNGIRHFEEFLSEISIARNILANRLTRLTESGILHRTPCPDDRRKVEYRLTEKGLDLLPTMIALRQWGEKWGTGVPSNPVLVDEQDRQPILPVSIRSHDDRVLAHMDLCWMNSADIKPISTDDHSEDNDRVRRLSAI</sequence>
<dbReference type="InterPro" id="IPR036388">
    <property type="entry name" value="WH-like_DNA-bd_sf"/>
</dbReference>
<organism evidence="5 6">
    <name type="scientific">Sphingorhabdus profundilacus</name>
    <dbReference type="NCBI Taxonomy" id="2509718"/>
    <lineage>
        <taxon>Bacteria</taxon>
        <taxon>Pseudomonadati</taxon>
        <taxon>Pseudomonadota</taxon>
        <taxon>Alphaproteobacteria</taxon>
        <taxon>Sphingomonadales</taxon>
        <taxon>Sphingomonadaceae</taxon>
        <taxon>Sphingorhabdus</taxon>
    </lineage>
</organism>
<keyword evidence="2" id="KW-0238">DNA-binding</keyword>
<reference evidence="5 6" key="1">
    <citation type="submission" date="2019-01" db="EMBL/GenBank/DDBJ databases">
        <title>Sphingorhabdus lacus sp.nov., isolated from an oligotrophic freshwater lake.</title>
        <authorList>
            <person name="Park M."/>
        </authorList>
    </citation>
    <scope>NUCLEOTIDE SEQUENCE [LARGE SCALE GENOMIC DNA]</scope>
    <source>
        <strain evidence="5 6">IMCC26285</strain>
    </source>
</reference>
<feature type="domain" description="HTH hxlR-type" evidence="4">
    <location>
        <begin position="14"/>
        <end position="111"/>
    </location>
</feature>
<protein>
    <submittedName>
        <fullName evidence="5">Transcriptional regulator</fullName>
    </submittedName>
</protein>
<name>A0A6I4M0L0_9SPHN</name>
<dbReference type="AlphaFoldDB" id="A0A6I4M0L0"/>
<evidence type="ECO:0000259" key="4">
    <source>
        <dbReference type="PROSITE" id="PS51118"/>
    </source>
</evidence>
<evidence type="ECO:0000256" key="2">
    <source>
        <dbReference type="ARBA" id="ARBA00023125"/>
    </source>
</evidence>
<keyword evidence="1" id="KW-0805">Transcription regulation</keyword>
<proteinExistence type="predicted"/>
<keyword evidence="6" id="KW-1185">Reference proteome</keyword>
<dbReference type="InterPro" id="IPR036390">
    <property type="entry name" value="WH_DNA-bd_sf"/>
</dbReference>
<dbReference type="SUPFAM" id="SSF46785">
    <property type="entry name" value="Winged helix' DNA-binding domain"/>
    <property type="match status" value="1"/>
</dbReference>
<dbReference type="GO" id="GO:0003677">
    <property type="term" value="F:DNA binding"/>
    <property type="evidence" value="ECO:0007669"/>
    <property type="project" value="UniProtKB-KW"/>
</dbReference>
<dbReference type="Pfam" id="PF01638">
    <property type="entry name" value="HxlR"/>
    <property type="match status" value="1"/>
</dbReference>
<evidence type="ECO:0000313" key="5">
    <source>
        <dbReference type="EMBL" id="MVZ97670.1"/>
    </source>
</evidence>
<keyword evidence="3" id="KW-0804">Transcription</keyword>
<comment type="caution">
    <text evidence="5">The sequence shown here is derived from an EMBL/GenBank/DDBJ whole genome shotgun (WGS) entry which is preliminary data.</text>
</comment>
<dbReference type="PANTHER" id="PTHR33204">
    <property type="entry name" value="TRANSCRIPTIONAL REGULATOR, MARR FAMILY"/>
    <property type="match status" value="1"/>
</dbReference>
<dbReference type="InterPro" id="IPR002577">
    <property type="entry name" value="HTH_HxlR"/>
</dbReference>